<name>A0A9D4FJX8_DREPO</name>
<keyword evidence="2" id="KW-1185">Reference proteome</keyword>
<reference evidence="1" key="1">
    <citation type="journal article" date="2019" name="bioRxiv">
        <title>The Genome of the Zebra Mussel, Dreissena polymorpha: A Resource for Invasive Species Research.</title>
        <authorList>
            <person name="McCartney M.A."/>
            <person name="Auch B."/>
            <person name="Kono T."/>
            <person name="Mallez S."/>
            <person name="Zhang Y."/>
            <person name="Obille A."/>
            <person name="Becker A."/>
            <person name="Abrahante J.E."/>
            <person name="Garbe J."/>
            <person name="Badalamenti J.P."/>
            <person name="Herman A."/>
            <person name="Mangelson H."/>
            <person name="Liachko I."/>
            <person name="Sullivan S."/>
            <person name="Sone E.D."/>
            <person name="Koren S."/>
            <person name="Silverstein K.A.T."/>
            <person name="Beckman K.B."/>
            <person name="Gohl D.M."/>
        </authorList>
    </citation>
    <scope>NUCLEOTIDE SEQUENCE</scope>
    <source>
        <strain evidence="1">Duluth1</strain>
        <tissue evidence="1">Whole animal</tissue>
    </source>
</reference>
<dbReference type="EMBL" id="JAIWYP010000007">
    <property type="protein sequence ID" value="KAH3800140.1"/>
    <property type="molecule type" value="Genomic_DNA"/>
</dbReference>
<sequence>MPPKSKCSSSGQTGVECLNKTDLDAHDNQIGRIRGKLKILAQSQGAQMKLSQMVSHEKIS</sequence>
<organism evidence="1 2">
    <name type="scientific">Dreissena polymorpha</name>
    <name type="common">Zebra mussel</name>
    <name type="synonym">Mytilus polymorpha</name>
    <dbReference type="NCBI Taxonomy" id="45954"/>
    <lineage>
        <taxon>Eukaryota</taxon>
        <taxon>Metazoa</taxon>
        <taxon>Spiralia</taxon>
        <taxon>Lophotrochozoa</taxon>
        <taxon>Mollusca</taxon>
        <taxon>Bivalvia</taxon>
        <taxon>Autobranchia</taxon>
        <taxon>Heteroconchia</taxon>
        <taxon>Euheterodonta</taxon>
        <taxon>Imparidentia</taxon>
        <taxon>Neoheterodontei</taxon>
        <taxon>Myida</taxon>
        <taxon>Dreissenoidea</taxon>
        <taxon>Dreissenidae</taxon>
        <taxon>Dreissena</taxon>
    </lineage>
</organism>
<comment type="caution">
    <text evidence="1">The sequence shown here is derived from an EMBL/GenBank/DDBJ whole genome shotgun (WGS) entry which is preliminary data.</text>
</comment>
<evidence type="ECO:0000313" key="2">
    <source>
        <dbReference type="Proteomes" id="UP000828390"/>
    </source>
</evidence>
<accession>A0A9D4FJX8</accession>
<proteinExistence type="predicted"/>
<protein>
    <submittedName>
        <fullName evidence="1">Uncharacterized protein</fullName>
    </submittedName>
</protein>
<reference evidence="1" key="2">
    <citation type="submission" date="2020-11" db="EMBL/GenBank/DDBJ databases">
        <authorList>
            <person name="McCartney M.A."/>
            <person name="Auch B."/>
            <person name="Kono T."/>
            <person name="Mallez S."/>
            <person name="Becker A."/>
            <person name="Gohl D.M."/>
            <person name="Silverstein K.A.T."/>
            <person name="Koren S."/>
            <person name="Bechman K.B."/>
            <person name="Herman A."/>
            <person name="Abrahante J.E."/>
            <person name="Garbe J."/>
        </authorList>
    </citation>
    <scope>NUCLEOTIDE SEQUENCE</scope>
    <source>
        <strain evidence="1">Duluth1</strain>
        <tissue evidence="1">Whole animal</tissue>
    </source>
</reference>
<evidence type="ECO:0000313" key="1">
    <source>
        <dbReference type="EMBL" id="KAH3800140.1"/>
    </source>
</evidence>
<dbReference type="Proteomes" id="UP000828390">
    <property type="component" value="Unassembled WGS sequence"/>
</dbReference>
<gene>
    <name evidence="1" type="ORF">DPMN_153768</name>
</gene>
<dbReference type="AlphaFoldDB" id="A0A9D4FJX8"/>